<feature type="non-terminal residue" evidence="1">
    <location>
        <position position="40"/>
    </location>
</feature>
<reference evidence="1" key="1">
    <citation type="submission" date="2020-02" db="EMBL/GenBank/DDBJ databases">
        <authorList>
            <person name="Meier V. D."/>
        </authorList>
    </citation>
    <scope>NUCLEOTIDE SEQUENCE</scope>
    <source>
        <strain evidence="1">AVDCRST_MAG74</strain>
    </source>
</reference>
<sequence length="40" mass="4940">DNPRFFAKRIGRRKFYETNAENFNNLFDQSQIRKFELSKL</sequence>
<proteinExistence type="predicted"/>
<dbReference type="EMBL" id="CADCUR010000258">
    <property type="protein sequence ID" value="CAA9418975.1"/>
    <property type="molecule type" value="Genomic_DNA"/>
</dbReference>
<protein>
    <submittedName>
        <fullName evidence="1">Uncharacterized protein</fullName>
    </submittedName>
</protein>
<evidence type="ECO:0000313" key="1">
    <source>
        <dbReference type="EMBL" id="CAA9418975.1"/>
    </source>
</evidence>
<organism evidence="1">
    <name type="scientific">uncultured Pyrinomonadaceae bacterium</name>
    <dbReference type="NCBI Taxonomy" id="2283094"/>
    <lineage>
        <taxon>Bacteria</taxon>
        <taxon>Pseudomonadati</taxon>
        <taxon>Acidobacteriota</taxon>
        <taxon>Blastocatellia</taxon>
        <taxon>Blastocatellales</taxon>
        <taxon>Pyrinomonadaceae</taxon>
        <taxon>environmental samples</taxon>
    </lineage>
</organism>
<dbReference type="AlphaFoldDB" id="A0A6J4PKX3"/>
<name>A0A6J4PKX3_9BACT</name>
<feature type="non-terminal residue" evidence="1">
    <location>
        <position position="1"/>
    </location>
</feature>
<gene>
    <name evidence="1" type="ORF">AVDCRST_MAG74-2831</name>
</gene>
<accession>A0A6J4PKX3</accession>